<evidence type="ECO:0000259" key="3">
    <source>
        <dbReference type="Pfam" id="PF00155"/>
    </source>
</evidence>
<dbReference type="InterPro" id="IPR015424">
    <property type="entry name" value="PyrdxlP-dep_Trfase"/>
</dbReference>
<organism evidence="4 5">
    <name type="scientific">Natrialba chahannaoensis JCM 10990</name>
    <dbReference type="NCBI Taxonomy" id="1227492"/>
    <lineage>
        <taxon>Archaea</taxon>
        <taxon>Methanobacteriati</taxon>
        <taxon>Methanobacteriota</taxon>
        <taxon>Stenosarchaea group</taxon>
        <taxon>Halobacteria</taxon>
        <taxon>Halobacteriales</taxon>
        <taxon>Natrialbaceae</taxon>
        <taxon>Natrialba</taxon>
    </lineage>
</organism>
<comment type="cofactor">
    <cofactor evidence="1">
        <name>pyridoxal 5'-phosphate</name>
        <dbReference type="ChEBI" id="CHEBI:597326"/>
    </cofactor>
</comment>
<reference evidence="4 5" key="1">
    <citation type="journal article" date="2014" name="PLoS Genet.">
        <title>Phylogenetically driven sequencing of extremely halophilic archaea reveals strategies for static and dynamic osmo-response.</title>
        <authorList>
            <person name="Becker E.A."/>
            <person name="Seitzer P.M."/>
            <person name="Tritt A."/>
            <person name="Larsen D."/>
            <person name="Krusor M."/>
            <person name="Yao A.I."/>
            <person name="Wu D."/>
            <person name="Madern D."/>
            <person name="Eisen J.A."/>
            <person name="Darling A.E."/>
            <person name="Facciotti M.T."/>
        </authorList>
    </citation>
    <scope>NUCLEOTIDE SEQUENCE [LARGE SCALE GENOMIC DNA]</scope>
    <source>
        <strain evidence="4 5">JCM 10990</strain>
    </source>
</reference>
<dbReference type="Gene3D" id="3.90.1150.10">
    <property type="entry name" value="Aspartate Aminotransferase, domain 1"/>
    <property type="match status" value="1"/>
</dbReference>
<gene>
    <name evidence="4" type="ORF">C482_05111</name>
</gene>
<name>M0B015_9EURY</name>
<dbReference type="InterPro" id="IPR015422">
    <property type="entry name" value="PyrdxlP-dep_Trfase_small"/>
</dbReference>
<evidence type="ECO:0000313" key="4">
    <source>
        <dbReference type="EMBL" id="ELZ03009.1"/>
    </source>
</evidence>
<comment type="caution">
    <text evidence="4">The sequence shown here is derived from an EMBL/GenBank/DDBJ whole genome shotgun (WGS) entry which is preliminary data.</text>
</comment>
<accession>M0B015</accession>
<evidence type="ECO:0000256" key="1">
    <source>
        <dbReference type="ARBA" id="ARBA00001933"/>
    </source>
</evidence>
<sequence length="194" mass="20283">MALQDSRGFDLEERLRERAQAGLRRDLTPVESVASRARVAADPKDEPADFTTAQEQVLFSSNDYLGLASDPSVVDAAARGARDVGTGAGASRLVVGDTPAHRSLERTLAAEKSAERALVFSSGYAANVGTITALSPDVIFSDAYNHASIIDGARLSGAAIEVYDHCTADALAERMADRAGAGTADGSWLVVTDS</sequence>
<dbReference type="Gene3D" id="3.40.640.10">
    <property type="entry name" value="Type I PLP-dependent aspartate aminotransferase-like (Major domain)"/>
    <property type="match status" value="1"/>
</dbReference>
<dbReference type="SUPFAM" id="SSF53383">
    <property type="entry name" value="PLP-dependent transferases"/>
    <property type="match status" value="1"/>
</dbReference>
<dbReference type="InterPro" id="IPR015421">
    <property type="entry name" value="PyrdxlP-dep_Trfase_major"/>
</dbReference>
<dbReference type="RefSeq" id="WP_006166385.1">
    <property type="nucleotide sequence ID" value="NZ_AOIN01000035.1"/>
</dbReference>
<keyword evidence="2" id="KW-0808">Transferase</keyword>
<dbReference type="InterPro" id="IPR050087">
    <property type="entry name" value="AON_synthase_class-II"/>
</dbReference>
<dbReference type="AlphaFoldDB" id="M0B015"/>
<dbReference type="GO" id="GO:0030170">
    <property type="term" value="F:pyridoxal phosphate binding"/>
    <property type="evidence" value="ECO:0007669"/>
    <property type="project" value="InterPro"/>
</dbReference>
<evidence type="ECO:0000313" key="5">
    <source>
        <dbReference type="Proteomes" id="UP000011693"/>
    </source>
</evidence>
<dbReference type="Proteomes" id="UP000011693">
    <property type="component" value="Unassembled WGS sequence"/>
</dbReference>
<dbReference type="PANTHER" id="PTHR13693">
    <property type="entry name" value="CLASS II AMINOTRANSFERASE/8-AMINO-7-OXONONANOATE SYNTHASE"/>
    <property type="match status" value="1"/>
</dbReference>
<protein>
    <submittedName>
        <fullName evidence="4">8-amino-7-oxononanoate synthase</fullName>
    </submittedName>
</protein>
<feature type="domain" description="Aminotransferase class I/classII large" evidence="3">
    <location>
        <begin position="55"/>
        <end position="177"/>
    </location>
</feature>
<feature type="non-terminal residue" evidence="4">
    <location>
        <position position="194"/>
    </location>
</feature>
<dbReference type="GO" id="GO:0016740">
    <property type="term" value="F:transferase activity"/>
    <property type="evidence" value="ECO:0007669"/>
    <property type="project" value="UniProtKB-KW"/>
</dbReference>
<dbReference type="EMBL" id="AOIN01000035">
    <property type="protein sequence ID" value="ELZ03009.1"/>
    <property type="molecule type" value="Genomic_DNA"/>
</dbReference>
<dbReference type="OrthoDB" id="9071at2157"/>
<dbReference type="InterPro" id="IPR004839">
    <property type="entry name" value="Aminotransferase_I/II_large"/>
</dbReference>
<keyword evidence="5" id="KW-1185">Reference proteome</keyword>
<proteinExistence type="predicted"/>
<dbReference type="Pfam" id="PF00155">
    <property type="entry name" value="Aminotran_1_2"/>
    <property type="match status" value="1"/>
</dbReference>
<dbReference type="STRING" id="1227492.C482_05111"/>
<evidence type="ECO:0000256" key="2">
    <source>
        <dbReference type="ARBA" id="ARBA00022679"/>
    </source>
</evidence>